<evidence type="ECO:0000313" key="2">
    <source>
        <dbReference type="EMBL" id="MBB4674648.1"/>
    </source>
</evidence>
<gene>
    <name evidence="2" type="ORF">HNR67_000766</name>
</gene>
<feature type="transmembrane region" description="Helical" evidence="1">
    <location>
        <begin position="6"/>
        <end position="28"/>
    </location>
</feature>
<dbReference type="AlphaFoldDB" id="A0A7W7FRR3"/>
<comment type="caution">
    <text evidence="2">The sequence shown here is derived from an EMBL/GenBank/DDBJ whole genome shotgun (WGS) entry which is preliminary data.</text>
</comment>
<protein>
    <submittedName>
        <fullName evidence="2">Putative membrane protein</fullName>
    </submittedName>
</protein>
<evidence type="ECO:0000256" key="1">
    <source>
        <dbReference type="SAM" id="Phobius"/>
    </source>
</evidence>
<accession>A0A7W7FRR3</accession>
<dbReference type="Proteomes" id="UP000533598">
    <property type="component" value="Unassembled WGS sequence"/>
</dbReference>
<evidence type="ECO:0000313" key="3">
    <source>
        <dbReference type="Proteomes" id="UP000533598"/>
    </source>
</evidence>
<sequence>MEIFFTGLLVAACLVITWFAVYVVYRLYSDQR</sequence>
<keyword evidence="1" id="KW-0812">Transmembrane</keyword>
<keyword evidence="3" id="KW-1185">Reference proteome</keyword>
<keyword evidence="1" id="KW-0472">Membrane</keyword>
<proteinExistence type="predicted"/>
<keyword evidence="1" id="KW-1133">Transmembrane helix</keyword>
<organism evidence="2 3">
    <name type="scientific">Crossiella cryophila</name>
    <dbReference type="NCBI Taxonomy" id="43355"/>
    <lineage>
        <taxon>Bacteria</taxon>
        <taxon>Bacillati</taxon>
        <taxon>Actinomycetota</taxon>
        <taxon>Actinomycetes</taxon>
        <taxon>Pseudonocardiales</taxon>
        <taxon>Pseudonocardiaceae</taxon>
        <taxon>Crossiella</taxon>
    </lineage>
</organism>
<reference evidence="2 3" key="1">
    <citation type="submission" date="2020-08" db="EMBL/GenBank/DDBJ databases">
        <title>Sequencing the genomes of 1000 actinobacteria strains.</title>
        <authorList>
            <person name="Klenk H.-P."/>
        </authorList>
    </citation>
    <scope>NUCLEOTIDE SEQUENCE [LARGE SCALE GENOMIC DNA]</scope>
    <source>
        <strain evidence="2 3">DSM 44230</strain>
    </source>
</reference>
<dbReference type="EMBL" id="JACHMH010000001">
    <property type="protein sequence ID" value="MBB4674648.1"/>
    <property type="molecule type" value="Genomic_DNA"/>
</dbReference>
<name>A0A7W7FRR3_9PSEU</name>